<dbReference type="OrthoDB" id="3363286at2759"/>
<accession>A0A1V6TUX6</accession>
<keyword evidence="3" id="KW-1185">Reference proteome</keyword>
<dbReference type="STRING" id="303698.A0A1V6TUX6"/>
<sequence>MECVAHGVSHATLQIRMFRQILASTHRPRPLNRTNQTTRAHFTKASPSNTPPTSESSDADTSPSKLLPQSPLITNPRSGINKQRKPRATPEDNAELKKNPWAVALASPVRMCVATGTRLPRRLMGVYGLVKRPNTTQSYLLPLDLIKDSIQKRSVEDDSLMPESNPDQPANMNVSPLIARDKKFAQRPVLHMTTLGPLIRAVTPSLATRVGKKPGVAKLIPYRWKYPLGPLNSTDLKDCVWRSDMPEFLLRSMREDIVKRIVSFNAEQDGENDLIWESLDIDKYCSEITIQAALSKLKASNDEACGAVLLFGSKKEQAGGQNDSLKTVFHPRSQTRIPVFDLSVMLSDSLESLRESQDAHLEHTKALFFRPDGSRESTNLMLYLWKLQRFLAENH</sequence>
<dbReference type="AlphaFoldDB" id="A0A1V6TUX6"/>
<dbReference type="Proteomes" id="UP000191285">
    <property type="component" value="Unassembled WGS sequence"/>
</dbReference>
<feature type="compositionally biased region" description="Polar residues" evidence="1">
    <location>
        <begin position="71"/>
        <end position="81"/>
    </location>
</feature>
<protein>
    <submittedName>
        <fullName evidence="2">Uncharacterized protein</fullName>
    </submittedName>
</protein>
<feature type="region of interest" description="Disordered" evidence="1">
    <location>
        <begin position="24"/>
        <end position="95"/>
    </location>
</feature>
<evidence type="ECO:0000313" key="2">
    <source>
        <dbReference type="EMBL" id="OQE29680.1"/>
    </source>
</evidence>
<dbReference type="EMBL" id="MLKD01000002">
    <property type="protein sequence ID" value="OQE29680.1"/>
    <property type="molecule type" value="Genomic_DNA"/>
</dbReference>
<gene>
    <name evidence="2" type="ORF">PENSTE_c002G01160</name>
</gene>
<feature type="compositionally biased region" description="Low complexity" evidence="1">
    <location>
        <begin position="46"/>
        <end position="56"/>
    </location>
</feature>
<evidence type="ECO:0000313" key="3">
    <source>
        <dbReference type="Proteomes" id="UP000191285"/>
    </source>
</evidence>
<comment type="caution">
    <text evidence="2">The sequence shown here is derived from an EMBL/GenBank/DDBJ whole genome shotgun (WGS) entry which is preliminary data.</text>
</comment>
<name>A0A1V6TUX6_9EURO</name>
<organism evidence="2 3">
    <name type="scientific">Penicillium steckii</name>
    <dbReference type="NCBI Taxonomy" id="303698"/>
    <lineage>
        <taxon>Eukaryota</taxon>
        <taxon>Fungi</taxon>
        <taxon>Dikarya</taxon>
        <taxon>Ascomycota</taxon>
        <taxon>Pezizomycotina</taxon>
        <taxon>Eurotiomycetes</taxon>
        <taxon>Eurotiomycetidae</taxon>
        <taxon>Eurotiales</taxon>
        <taxon>Aspergillaceae</taxon>
        <taxon>Penicillium</taxon>
    </lineage>
</organism>
<evidence type="ECO:0000256" key="1">
    <source>
        <dbReference type="SAM" id="MobiDB-lite"/>
    </source>
</evidence>
<reference evidence="3" key="1">
    <citation type="journal article" date="2017" name="Nat. Microbiol.">
        <title>Global analysis of biosynthetic gene clusters reveals vast potential of secondary metabolite production in Penicillium species.</title>
        <authorList>
            <person name="Nielsen J.C."/>
            <person name="Grijseels S."/>
            <person name="Prigent S."/>
            <person name="Ji B."/>
            <person name="Dainat J."/>
            <person name="Nielsen K.F."/>
            <person name="Frisvad J.C."/>
            <person name="Workman M."/>
            <person name="Nielsen J."/>
        </authorList>
    </citation>
    <scope>NUCLEOTIDE SEQUENCE [LARGE SCALE GENOMIC DNA]</scope>
    <source>
        <strain evidence="3">IBT 24891</strain>
    </source>
</reference>
<proteinExistence type="predicted"/>